<dbReference type="EMBL" id="JAQAGZ010000011">
    <property type="protein sequence ID" value="MCZ8514266.1"/>
    <property type="molecule type" value="Genomic_DNA"/>
</dbReference>
<comment type="similarity">
    <text evidence="1 3">Belongs to the TPP enzyme family.</text>
</comment>
<dbReference type="InterPro" id="IPR029061">
    <property type="entry name" value="THDP-binding"/>
</dbReference>
<reference evidence="7 8" key="1">
    <citation type="submission" date="2022-12" db="EMBL/GenBank/DDBJ databases">
        <title>Draft genome sequence of Paenibacillus sp. dW9.</title>
        <authorList>
            <person name="Choi E.-W."/>
            <person name="Kim D.-U."/>
        </authorList>
    </citation>
    <scope>NUCLEOTIDE SEQUENCE [LARGE SCALE GENOMIC DNA]</scope>
    <source>
        <strain evidence="8">dW9</strain>
    </source>
</reference>
<dbReference type="Pfam" id="PF02776">
    <property type="entry name" value="TPP_enzyme_N"/>
    <property type="match status" value="1"/>
</dbReference>
<dbReference type="Gene3D" id="3.40.50.1220">
    <property type="entry name" value="TPP-binding domain"/>
    <property type="match status" value="1"/>
</dbReference>
<comment type="caution">
    <text evidence="7">The sequence shown here is derived from an EMBL/GenBank/DDBJ whole genome shotgun (WGS) entry which is preliminary data.</text>
</comment>
<dbReference type="PROSITE" id="PS00187">
    <property type="entry name" value="TPP_ENZYMES"/>
    <property type="match status" value="1"/>
</dbReference>
<dbReference type="PANTHER" id="PTHR42981">
    <property type="entry name" value="PYRUVATE DEHYDROGENASE [UBIQUINONE]"/>
    <property type="match status" value="1"/>
</dbReference>
<dbReference type="PANTHER" id="PTHR42981:SF2">
    <property type="entry name" value="PYRUVATE DEHYDROGENASE [UBIQUINONE]"/>
    <property type="match status" value="1"/>
</dbReference>
<keyword evidence="8" id="KW-1185">Reference proteome</keyword>
<dbReference type="Pfam" id="PF00205">
    <property type="entry name" value="TPP_enzyme_M"/>
    <property type="match status" value="1"/>
</dbReference>
<dbReference type="InterPro" id="IPR012001">
    <property type="entry name" value="Thiamin_PyroP_enz_TPP-bd_dom"/>
</dbReference>
<evidence type="ECO:0000313" key="8">
    <source>
        <dbReference type="Proteomes" id="UP001527882"/>
    </source>
</evidence>
<dbReference type="RefSeq" id="WP_269882789.1">
    <property type="nucleotide sequence ID" value="NZ_JAQAGZ010000011.1"/>
</dbReference>
<proteinExistence type="inferred from homology"/>
<keyword evidence="2 3" id="KW-0786">Thiamine pyrophosphate</keyword>
<dbReference type="InterPro" id="IPR011766">
    <property type="entry name" value="TPP_enzyme_TPP-bd"/>
</dbReference>
<dbReference type="Gene3D" id="3.40.50.970">
    <property type="match status" value="2"/>
</dbReference>
<evidence type="ECO:0000259" key="6">
    <source>
        <dbReference type="Pfam" id="PF02776"/>
    </source>
</evidence>
<dbReference type="Proteomes" id="UP001527882">
    <property type="component" value="Unassembled WGS sequence"/>
</dbReference>
<organism evidence="7 8">
    <name type="scientific">Paenibacillus gyeongsangnamensis</name>
    <dbReference type="NCBI Taxonomy" id="3388067"/>
    <lineage>
        <taxon>Bacteria</taxon>
        <taxon>Bacillati</taxon>
        <taxon>Bacillota</taxon>
        <taxon>Bacilli</taxon>
        <taxon>Bacillales</taxon>
        <taxon>Paenibacillaceae</taxon>
        <taxon>Paenibacillus</taxon>
    </lineage>
</organism>
<dbReference type="InterPro" id="IPR000399">
    <property type="entry name" value="TPP-bd_CS"/>
</dbReference>
<dbReference type="SUPFAM" id="SSF52467">
    <property type="entry name" value="DHS-like NAD/FAD-binding domain"/>
    <property type="match status" value="1"/>
</dbReference>
<dbReference type="InterPro" id="IPR029035">
    <property type="entry name" value="DHS-like_NAD/FAD-binding_dom"/>
</dbReference>
<feature type="domain" description="Thiamine pyrophosphate enzyme TPP-binding" evidence="5">
    <location>
        <begin position="402"/>
        <end position="547"/>
    </location>
</feature>
<evidence type="ECO:0000256" key="1">
    <source>
        <dbReference type="ARBA" id="ARBA00007812"/>
    </source>
</evidence>
<accession>A0ABT4QBV4</accession>
<evidence type="ECO:0000256" key="2">
    <source>
        <dbReference type="ARBA" id="ARBA00023052"/>
    </source>
</evidence>
<dbReference type="SUPFAM" id="SSF52518">
    <property type="entry name" value="Thiamin diphosphate-binding fold (THDP-binding)"/>
    <property type="match status" value="2"/>
</dbReference>
<dbReference type="InterPro" id="IPR012000">
    <property type="entry name" value="Thiamin_PyroP_enz_cen_dom"/>
</dbReference>
<evidence type="ECO:0000313" key="7">
    <source>
        <dbReference type="EMBL" id="MCZ8514266.1"/>
    </source>
</evidence>
<name>A0ABT4QBV4_9BACL</name>
<dbReference type="InterPro" id="IPR047211">
    <property type="entry name" value="POXB-like"/>
</dbReference>
<dbReference type="Pfam" id="PF02775">
    <property type="entry name" value="TPP_enzyme_C"/>
    <property type="match status" value="1"/>
</dbReference>
<feature type="domain" description="Thiamine pyrophosphate enzyme N-terminal TPP-binding" evidence="6">
    <location>
        <begin position="26"/>
        <end position="140"/>
    </location>
</feature>
<sequence>MVQITPEVKTTQPVNANLPKSTQSLNVSRFLIDQLASWGVKRIFGVIGDATLFLLDELAKQNRIQYIACAHECGAALMASAEAKLTGRIGVCLATSGPGIANLLNGLGDASMDGAGVLAITGQVETKKIGTSTKQYINQQRLISPIAEQTELLTHPDALPDLLQKALINAQVMGKVTHLSIPKDLFQQQVQGEIYTYNAHLHQTLMTPVEHIQETVNMLKSSQKPVFLLGRGVKNSASSVRELAEKLPAAVITTMPARSLFPNDHPLFAGGLGEAGSEAASLLLAESDLILILGGTWWPDDYIPNHLPIVQMDKVPAQIGLGRVVKKGIVGDLQMVVPQLLKEFKSDSSIRTDWEKRIAEVRGTWKQQIEKEADSEGTPIPPQRVIKAIADYVDPDAVIALDTGDHTIWFNRIFQAKRQDILVSGRWRTMGFGLPAAIAAQLEFPLRQVVAVVGDGGVLQTMMEFITAVRYQLPVIVIVMNNGSYAMEKNRMEVSGLNTMGSELGCPDFAMIAQSCGGRGLKADNAQQFEELLRLALQQRKPTIIDVKTADTLVPHTKI</sequence>
<evidence type="ECO:0000259" key="5">
    <source>
        <dbReference type="Pfam" id="PF02775"/>
    </source>
</evidence>
<feature type="domain" description="Thiamine pyrophosphate enzyme central" evidence="4">
    <location>
        <begin position="212"/>
        <end position="340"/>
    </location>
</feature>
<gene>
    <name evidence="7" type="ORF">O9H85_17890</name>
</gene>
<evidence type="ECO:0000259" key="4">
    <source>
        <dbReference type="Pfam" id="PF00205"/>
    </source>
</evidence>
<evidence type="ECO:0000256" key="3">
    <source>
        <dbReference type="RuleBase" id="RU362132"/>
    </source>
</evidence>
<protein>
    <submittedName>
        <fullName evidence="7">Thiamine pyrophosphate-binding protein</fullName>
    </submittedName>
</protein>